<organism evidence="1 2">
    <name type="scientific">Streptomyces alanosinicus</name>
    <dbReference type="NCBI Taxonomy" id="68171"/>
    <lineage>
        <taxon>Bacteria</taxon>
        <taxon>Bacillati</taxon>
        <taxon>Actinomycetota</taxon>
        <taxon>Actinomycetes</taxon>
        <taxon>Kitasatosporales</taxon>
        <taxon>Streptomycetaceae</taxon>
        <taxon>Streptomyces</taxon>
    </lineage>
</organism>
<dbReference type="NCBIfam" id="TIGR02243">
    <property type="entry name" value="putative baseplate assembly protein"/>
    <property type="match status" value="1"/>
</dbReference>
<gene>
    <name evidence="1" type="ORF">GCM10010339_57840</name>
</gene>
<proteinExistence type="predicted"/>
<reference evidence="1" key="2">
    <citation type="submission" date="2020-09" db="EMBL/GenBank/DDBJ databases">
        <authorList>
            <person name="Sun Q."/>
            <person name="Ohkuma M."/>
        </authorList>
    </citation>
    <scope>NUCLEOTIDE SEQUENCE</scope>
    <source>
        <strain evidence="1">JCM 4714</strain>
    </source>
</reference>
<accession>A0A918YN75</accession>
<comment type="caution">
    <text evidence="1">The sequence shown here is derived from an EMBL/GenBank/DDBJ whole genome shotgun (WGS) entry which is preliminary data.</text>
</comment>
<dbReference type="AlphaFoldDB" id="A0A918YN75"/>
<keyword evidence="2" id="KW-1185">Reference proteome</keyword>
<protein>
    <submittedName>
        <fullName evidence="1">Baseplate assembly protein</fullName>
    </submittedName>
</protein>
<name>A0A918YN75_9ACTN</name>
<evidence type="ECO:0000313" key="2">
    <source>
        <dbReference type="Proteomes" id="UP000655443"/>
    </source>
</evidence>
<dbReference type="RefSeq" id="WP_189956572.1">
    <property type="nucleotide sequence ID" value="NZ_BMVG01000017.1"/>
</dbReference>
<evidence type="ECO:0000313" key="1">
    <source>
        <dbReference type="EMBL" id="GHE08571.1"/>
    </source>
</evidence>
<reference evidence="1" key="1">
    <citation type="journal article" date="2014" name="Int. J. Syst. Evol. Microbiol.">
        <title>Complete genome sequence of Corynebacterium casei LMG S-19264T (=DSM 44701T), isolated from a smear-ripened cheese.</title>
        <authorList>
            <consortium name="US DOE Joint Genome Institute (JGI-PGF)"/>
            <person name="Walter F."/>
            <person name="Albersmeier A."/>
            <person name="Kalinowski J."/>
            <person name="Ruckert C."/>
        </authorList>
    </citation>
    <scope>NUCLEOTIDE SEQUENCE</scope>
    <source>
        <strain evidence="1">JCM 4714</strain>
    </source>
</reference>
<dbReference type="Proteomes" id="UP000655443">
    <property type="component" value="Unassembled WGS sequence"/>
</dbReference>
<dbReference type="EMBL" id="BMVG01000017">
    <property type="protein sequence ID" value="GHE08571.1"/>
    <property type="molecule type" value="Genomic_DNA"/>
</dbReference>
<sequence>MTDAILPPSPLSRRRAELITEEGRGNGIDYVEVDPTDHTRLTVGVLSDLPTGGDPWQLVSQPDRVLVKGGERVRAIRTLTVAVHDPRTLDVRVDRGGDHSTYQLELAVTDLDPVLRRIGFSFMAACPSDLDCRPPAEADDPAGPEPLLDTLAKDFASFRRLLLDLSAQRHPSLSDQHPADLAITLLELLAFHADQLSYAQDATALEAYLDTARRRVSVRRHLTLVDYRLHQGRNAATAVYLAVTAPVTVPAGTRVLTRIPGPLPGTSTAPPVAVPAGLLTPAALQLPPLSGSVVFETTHRLKAHPRGNLLHVHHWGEDVFRLPPGATTAWLWAEDRAQPSTAVLPRLTVGDLLLLEQVRSPGTGAPADADPTARWVVRLTDVQPGSDPAYLADYGRDSEGQVQLAERTDDTSPALPLLAVRWAETDAPDRAVCVRAVRADGDPVPDVSVARGNLVLADHGITRDGVDVRPQDWSPTAAGPLGGPPPLRLRLPDAPLTHQIGALGAERTQLTGGPEDAVPALSVTARPGSGRDQVYTPVPDLLDSGPNDLHLVVEVDDTGHGLVRFGDGTLGRPPLEASTFLARYRTGNGTAGNVGAESLIHIGLAAADTGKVETVRNPLPATGGTEPETTEHARQLAPDAYRSHSERAVTERDAVDAVLRLPSVRAAVAALRWTGSWYTWLIAALPTDPADLVDIGGSHQELSAGLRARILAAMDAVRLAGQDVDVRPPWFVPVELELHVCAAAGHSRSVVRHAVRDALLARRLPGGRPGLLAPATLTFGRPLLLGELYATVAAVPGVDSVKAVLLRRYDQSDNGELAAGRLDVAPWEVLRLDDDPSLPGRGVLRLDIDGGTP</sequence>
<dbReference type="InterPro" id="IPR011749">
    <property type="entry name" value="CHP02243"/>
</dbReference>